<gene>
    <name evidence="17" type="ORF">WF834_08860</name>
</gene>
<dbReference type="Proteomes" id="UP001373196">
    <property type="component" value="Unassembled WGS sequence"/>
</dbReference>
<protein>
    <recommendedName>
        <fullName evidence="12">UDP-N-acetylglucosamine 1-carboxyvinyltransferase</fullName>
        <ecNumber evidence="11">2.5.1.7</ecNumber>
    </recommendedName>
    <alternativeName>
        <fullName evidence="13">Enoylpyruvate transferase</fullName>
    </alternativeName>
    <alternativeName>
        <fullName evidence="14">UDP-N-acetylglucosamine enolpyruvyl transferase</fullName>
    </alternativeName>
</protein>
<keyword evidence="4" id="KW-0132">Cell division</keyword>
<proteinExistence type="inferred from homology"/>
<evidence type="ECO:0000256" key="14">
    <source>
        <dbReference type="ARBA" id="ARBA00042842"/>
    </source>
</evidence>
<dbReference type="AlphaFoldDB" id="A0AB35Y7I2"/>
<dbReference type="GO" id="GO:0008760">
    <property type="term" value="F:UDP-N-acetylglucosamine 1-carboxyvinyltransferase activity"/>
    <property type="evidence" value="ECO:0007669"/>
    <property type="project" value="UniProtKB-EC"/>
</dbReference>
<comment type="pathway">
    <text evidence="2">Cell wall biogenesis; peptidoglycan biosynthesis.</text>
</comment>
<accession>A0AB35Y7I2</accession>
<dbReference type="GO" id="GO:0008360">
    <property type="term" value="P:regulation of cell shape"/>
    <property type="evidence" value="ECO:0007669"/>
    <property type="project" value="UniProtKB-KW"/>
</dbReference>
<keyword evidence="5 17" id="KW-0808">Transferase</keyword>
<evidence type="ECO:0000256" key="13">
    <source>
        <dbReference type="ARBA" id="ARBA00042443"/>
    </source>
</evidence>
<evidence type="ECO:0000256" key="3">
    <source>
        <dbReference type="ARBA" id="ARBA00022490"/>
    </source>
</evidence>
<comment type="similarity">
    <text evidence="10">Belongs to the EPSP synthase family. MurA subfamily.</text>
</comment>
<dbReference type="InterPro" id="IPR001986">
    <property type="entry name" value="Enolpyruvate_Tfrase_dom"/>
</dbReference>
<organism evidence="17 18">
    <name type="scientific">Faecalibacterium wellingii</name>
    <dbReference type="NCBI Taxonomy" id="2929491"/>
    <lineage>
        <taxon>Bacteria</taxon>
        <taxon>Bacillati</taxon>
        <taxon>Bacillota</taxon>
        <taxon>Clostridia</taxon>
        <taxon>Eubacteriales</taxon>
        <taxon>Oscillospiraceae</taxon>
        <taxon>Faecalibacterium</taxon>
    </lineage>
</organism>
<evidence type="ECO:0000259" key="16">
    <source>
        <dbReference type="Pfam" id="PF00275"/>
    </source>
</evidence>
<evidence type="ECO:0000256" key="7">
    <source>
        <dbReference type="ARBA" id="ARBA00022984"/>
    </source>
</evidence>
<evidence type="ECO:0000313" key="17">
    <source>
        <dbReference type="EMBL" id="MEJ5196281.1"/>
    </source>
</evidence>
<comment type="caution">
    <text evidence="17">The sequence shown here is derived from an EMBL/GenBank/DDBJ whole genome shotgun (WGS) entry which is preliminary data.</text>
</comment>
<evidence type="ECO:0000256" key="10">
    <source>
        <dbReference type="ARBA" id="ARBA00038367"/>
    </source>
</evidence>
<keyword evidence="9" id="KW-0961">Cell wall biogenesis/degradation</keyword>
<evidence type="ECO:0000256" key="6">
    <source>
        <dbReference type="ARBA" id="ARBA00022960"/>
    </source>
</evidence>
<dbReference type="EMBL" id="JBBFGL010000007">
    <property type="protein sequence ID" value="MEJ5196281.1"/>
    <property type="molecule type" value="Genomic_DNA"/>
</dbReference>
<evidence type="ECO:0000256" key="4">
    <source>
        <dbReference type="ARBA" id="ARBA00022618"/>
    </source>
</evidence>
<comment type="catalytic activity">
    <reaction evidence="15">
        <text>phosphoenolpyruvate + UDP-N-acetyl-alpha-D-glucosamine = UDP-N-acetyl-3-O-(1-carboxyvinyl)-alpha-D-glucosamine + phosphate</text>
        <dbReference type="Rhea" id="RHEA:18681"/>
        <dbReference type="ChEBI" id="CHEBI:43474"/>
        <dbReference type="ChEBI" id="CHEBI:57705"/>
        <dbReference type="ChEBI" id="CHEBI:58702"/>
        <dbReference type="ChEBI" id="CHEBI:68483"/>
        <dbReference type="EC" id="2.5.1.7"/>
    </reaction>
</comment>
<keyword evidence="7" id="KW-0573">Peptidoglycan synthesis</keyword>
<dbReference type="GO" id="GO:0071555">
    <property type="term" value="P:cell wall organization"/>
    <property type="evidence" value="ECO:0007669"/>
    <property type="project" value="UniProtKB-KW"/>
</dbReference>
<reference evidence="17" key="1">
    <citation type="submission" date="2024-03" db="EMBL/GenBank/DDBJ databases">
        <authorList>
            <person name="Plomp N."/>
            <person name="Harmsen H.J."/>
        </authorList>
    </citation>
    <scope>NUCLEOTIDE SEQUENCE</scope>
    <source>
        <strain evidence="17">HTF-128</strain>
    </source>
</reference>
<keyword evidence="8" id="KW-0131">Cell cycle</keyword>
<feature type="domain" description="Enolpyruvate transferase" evidence="16">
    <location>
        <begin position="8"/>
        <end position="407"/>
    </location>
</feature>
<dbReference type="InterPro" id="IPR050068">
    <property type="entry name" value="MurA_subfamily"/>
</dbReference>
<dbReference type="NCBIfam" id="NF006873">
    <property type="entry name" value="PRK09369.1"/>
    <property type="match status" value="1"/>
</dbReference>
<evidence type="ECO:0000256" key="1">
    <source>
        <dbReference type="ARBA" id="ARBA00004496"/>
    </source>
</evidence>
<comment type="subcellular location">
    <subcellularLocation>
        <location evidence="1">Cytoplasm</location>
    </subcellularLocation>
</comment>
<evidence type="ECO:0000256" key="8">
    <source>
        <dbReference type="ARBA" id="ARBA00023306"/>
    </source>
</evidence>
<dbReference type="Gene3D" id="3.65.10.10">
    <property type="entry name" value="Enolpyruvate transferase domain"/>
    <property type="match status" value="2"/>
</dbReference>
<dbReference type="SUPFAM" id="SSF55205">
    <property type="entry name" value="EPT/RTPC-like"/>
    <property type="match status" value="1"/>
</dbReference>
<dbReference type="PANTHER" id="PTHR43783">
    <property type="entry name" value="UDP-N-ACETYLGLUCOSAMINE 1-CARBOXYVINYLTRANSFERASE"/>
    <property type="match status" value="1"/>
</dbReference>
<dbReference type="GO" id="GO:0051301">
    <property type="term" value="P:cell division"/>
    <property type="evidence" value="ECO:0007669"/>
    <property type="project" value="UniProtKB-KW"/>
</dbReference>
<evidence type="ECO:0000256" key="5">
    <source>
        <dbReference type="ARBA" id="ARBA00022679"/>
    </source>
</evidence>
<keyword evidence="6" id="KW-0133">Cell shape</keyword>
<dbReference type="EC" id="2.5.1.7" evidence="11"/>
<dbReference type="GO" id="GO:0005737">
    <property type="term" value="C:cytoplasm"/>
    <property type="evidence" value="ECO:0007669"/>
    <property type="project" value="UniProtKB-SubCell"/>
</dbReference>
<evidence type="ECO:0000256" key="11">
    <source>
        <dbReference type="ARBA" id="ARBA00039108"/>
    </source>
</evidence>
<dbReference type="Pfam" id="PF00275">
    <property type="entry name" value="EPSP_synthase"/>
    <property type="match status" value="1"/>
</dbReference>
<evidence type="ECO:0000256" key="9">
    <source>
        <dbReference type="ARBA" id="ARBA00023316"/>
    </source>
</evidence>
<evidence type="ECO:0000313" key="18">
    <source>
        <dbReference type="Proteomes" id="UP001373196"/>
    </source>
</evidence>
<evidence type="ECO:0000256" key="15">
    <source>
        <dbReference type="ARBA" id="ARBA00047527"/>
    </source>
</evidence>
<dbReference type="RefSeq" id="WP_339395624.1">
    <property type="nucleotide sequence ID" value="NZ_JBBFGL010000007.1"/>
</dbReference>
<sequence>MGGDLIITGGVPLNGTVRIPAAKNSVLPLLAASLLCSGTVRLLAVPQLADVDTSLVLLRGAGCAVRWQGSDITVQGMPSVCRLEPEAAAQMRASILFCAPLLARLGRVETVLPGGCRIGARPIDLHLSGLAQMGAHCREEGTRLILTAPAGLHGADITLGFPSVGATETLLLAAVCAQGETVLRGAAREPEIVDLAAFLNRCGGCVQGAGTGTVRVQGRRVLYGCSFAPMADRIVASTLACACAAAGGRVELTGCAPAVYAPLLEILAQMGCGIETGPESAVIVRSGALHGAGRVFTGVYPALATDAAPLLAAAMLCADSVSSIEDVVFERRFACADGFAAFGADVRVQQRTLHIRPVRQLQGAETAAPDLRGGAALVIAALAARGRSRIADTGHIDRGYACFVQMLTELGAQIEREMPCGSTCEKKTPSKKQI</sequence>
<dbReference type="GO" id="GO:0009252">
    <property type="term" value="P:peptidoglycan biosynthetic process"/>
    <property type="evidence" value="ECO:0007669"/>
    <property type="project" value="UniProtKB-KW"/>
</dbReference>
<evidence type="ECO:0000256" key="2">
    <source>
        <dbReference type="ARBA" id="ARBA00004752"/>
    </source>
</evidence>
<dbReference type="InterPro" id="IPR036968">
    <property type="entry name" value="Enolpyruvate_Tfrase_sf"/>
</dbReference>
<dbReference type="PANTHER" id="PTHR43783:SF1">
    <property type="entry name" value="UDP-N-ACETYLGLUCOSAMINE 1-CARBOXYVINYLTRANSFERASE"/>
    <property type="match status" value="1"/>
</dbReference>
<evidence type="ECO:0000256" key="12">
    <source>
        <dbReference type="ARBA" id="ARBA00039754"/>
    </source>
</evidence>
<name>A0AB35Y7I2_9FIRM</name>
<dbReference type="InterPro" id="IPR013792">
    <property type="entry name" value="RNA3'P_cycl/enolpyr_Trfase_a/b"/>
</dbReference>
<keyword evidence="3" id="KW-0963">Cytoplasm</keyword>